<dbReference type="EMBL" id="MT144661">
    <property type="protein sequence ID" value="QJH96746.1"/>
    <property type="molecule type" value="Genomic_DNA"/>
</dbReference>
<proteinExistence type="predicted"/>
<organism evidence="1">
    <name type="scientific">viral metagenome</name>
    <dbReference type="NCBI Taxonomy" id="1070528"/>
    <lineage>
        <taxon>unclassified sequences</taxon>
        <taxon>metagenomes</taxon>
        <taxon>organismal metagenomes</taxon>
    </lineage>
</organism>
<sequence length="559" mass="60283">MTAIITYNGGWILDDDAPAGPGGNAIQDTLKRLLTVIDCTNFGTGTISLGAYNYTIGAANTFDGRDVSVDGTKLDGIEAAADVTDAVNVAAAGAAMAGGAFHDGFSDFVAYEHTSWVTGTGCVQHFATSGFGAFGNSTVNSAYRLLVERTTVDVNAKYGLHIDFTPGATVAGAYHTRALSFNCAPYAETGITNSGGTSAVRGEVLGAAAHLGTLSYMFGMNFIVGHNTGASGTTTEVAGVRVSPYQKAGTITTFYGISIESPTTGGTVTNKWGLYDATGWPSYHAGNLGIGSTTLPTAGATKVLFFGDNAAQPTMGANTAGAYGYDPGTGTVELWAVDDLSNDTQLSSHPFSDQFAPDPKEPMPYALHHRNRLLGRGQYIDVSRMARLLEEQFGVKLVHDYDLPPEQVEDWDQVQADRKEQWERWELEKRIQAAVDASETEITEAEAVEEIEASKEEAVELVDVPARVVYRSELRGREIVIEIVPRLAKRELRVRPEYVFDETTGRFFNRRVRAGCEQVGDRWIKRLTYDEAKALVGRPTYAPKPLPAWIAERLAQRKG</sequence>
<name>A0A6H1ZR57_9ZZZZ</name>
<accession>A0A6H1ZR57</accession>
<dbReference type="EMBL" id="MT144149">
    <property type="protein sequence ID" value="QJA49690.1"/>
    <property type="molecule type" value="Genomic_DNA"/>
</dbReference>
<gene>
    <name evidence="1" type="ORF">TM448A01426_0008</name>
    <name evidence="2" type="ORF">TM448B00801_0004</name>
</gene>
<dbReference type="AlphaFoldDB" id="A0A6H1ZR57"/>
<evidence type="ECO:0000313" key="1">
    <source>
        <dbReference type="EMBL" id="QJA49690.1"/>
    </source>
</evidence>
<evidence type="ECO:0000313" key="2">
    <source>
        <dbReference type="EMBL" id="QJH96746.1"/>
    </source>
</evidence>
<protein>
    <submittedName>
        <fullName evidence="1">Uncharacterized protein</fullName>
    </submittedName>
</protein>
<reference evidence="1" key="1">
    <citation type="submission" date="2020-03" db="EMBL/GenBank/DDBJ databases">
        <title>The deep terrestrial virosphere.</title>
        <authorList>
            <person name="Holmfeldt K."/>
            <person name="Nilsson E."/>
            <person name="Simone D."/>
            <person name="Lopez-Fernandez M."/>
            <person name="Wu X."/>
            <person name="de Brujin I."/>
            <person name="Lundin D."/>
            <person name="Andersson A."/>
            <person name="Bertilsson S."/>
            <person name="Dopson M."/>
        </authorList>
    </citation>
    <scope>NUCLEOTIDE SEQUENCE</scope>
    <source>
        <strain evidence="1">TM448A01426</strain>
        <strain evidence="2">TM448B00801</strain>
    </source>
</reference>